<evidence type="ECO:0000313" key="3">
    <source>
        <dbReference type="Proteomes" id="UP000023561"/>
    </source>
</evidence>
<feature type="transmembrane region" description="Helical" evidence="1">
    <location>
        <begin position="298"/>
        <end position="317"/>
    </location>
</feature>
<dbReference type="RefSeq" id="WP_042407394.1">
    <property type="nucleotide sequence ID" value="NZ_BAWO01000008.1"/>
</dbReference>
<evidence type="ECO:0000313" key="2">
    <source>
        <dbReference type="EMBL" id="GAJ38866.1"/>
    </source>
</evidence>
<organism evidence="2 3">
    <name type="scientific">Parageobacillus caldoxylosilyticus NBRC 107762</name>
    <dbReference type="NCBI Taxonomy" id="1220594"/>
    <lineage>
        <taxon>Bacteria</taxon>
        <taxon>Bacillati</taxon>
        <taxon>Bacillota</taxon>
        <taxon>Bacilli</taxon>
        <taxon>Bacillales</taxon>
        <taxon>Anoxybacillaceae</taxon>
        <taxon>Saccharococcus</taxon>
    </lineage>
</organism>
<keyword evidence="1" id="KW-0472">Membrane</keyword>
<dbReference type="Proteomes" id="UP000023561">
    <property type="component" value="Unassembled WGS sequence"/>
</dbReference>
<feature type="transmembrane region" description="Helical" evidence="1">
    <location>
        <begin position="119"/>
        <end position="137"/>
    </location>
</feature>
<dbReference type="OrthoDB" id="4424890at2"/>
<keyword evidence="1" id="KW-1133">Transmembrane helix</keyword>
<sequence length="347" mass="38109">MAEVAGKWSDAWQIAAVYVGTVVGAGFATGKEIIEFFTQYGTSGTIGIIISGSLFTWGGARMMVMARKVKAASYQQFNRYLFGKAMSPVISIMMTLMIIGVTAVMMAGAGAVFEEQLGLPRQIGIVATLCLSLLVMMYDIKGLFGVNALIVPMMVLFSAIALGKLITMGEWCGTGLEATDYSLKAFLSPFSYAAFNLAMAQPVLVPLACEAEDERTVRRGAVLGGLLLTGILLSSHFVLLSFPYAMNYDIPMAEVIRSFFAVFYWVYIIVIYGEIFTSIIGGIFGLQRQARTLVSIPNTLFLAVLFIVLYIVSLFRYSELLSFLYPLFGYISFAFLFLLWARKVPRP</sequence>
<comment type="caution">
    <text evidence="2">The sequence shown here is derived from an EMBL/GenBank/DDBJ whole genome shotgun (WGS) entry which is preliminary data.</text>
</comment>
<protein>
    <recommendedName>
        <fullName evidence="4">Transporter</fullName>
    </recommendedName>
</protein>
<accession>A0A023DCW7</accession>
<feature type="transmembrane region" description="Helical" evidence="1">
    <location>
        <begin position="85"/>
        <end position="113"/>
    </location>
</feature>
<dbReference type="PANTHER" id="PTHR37814:SF1">
    <property type="entry name" value="MEMBRANE PROTEIN"/>
    <property type="match status" value="1"/>
</dbReference>
<dbReference type="AlphaFoldDB" id="A0A023DCW7"/>
<feature type="transmembrane region" description="Helical" evidence="1">
    <location>
        <begin position="144"/>
        <end position="166"/>
    </location>
</feature>
<gene>
    <name evidence="2" type="ORF">GCA01S_008_01120</name>
</gene>
<feature type="transmembrane region" description="Helical" evidence="1">
    <location>
        <begin position="221"/>
        <end position="242"/>
    </location>
</feature>
<feature type="transmembrane region" description="Helical" evidence="1">
    <location>
        <begin position="45"/>
        <end position="64"/>
    </location>
</feature>
<dbReference type="PANTHER" id="PTHR37814">
    <property type="entry name" value="CONSERVED MEMBRANE PROTEIN"/>
    <property type="match status" value="1"/>
</dbReference>
<dbReference type="GeneID" id="301191989"/>
<keyword evidence="1" id="KW-0812">Transmembrane</keyword>
<proteinExistence type="predicted"/>
<name>A0A023DCW7_9BACL</name>
<feature type="transmembrane region" description="Helical" evidence="1">
    <location>
        <begin position="323"/>
        <end position="341"/>
    </location>
</feature>
<evidence type="ECO:0000256" key="1">
    <source>
        <dbReference type="SAM" id="Phobius"/>
    </source>
</evidence>
<dbReference type="EMBL" id="BAWO01000008">
    <property type="protein sequence ID" value="GAJ38866.1"/>
    <property type="molecule type" value="Genomic_DNA"/>
</dbReference>
<evidence type="ECO:0008006" key="4">
    <source>
        <dbReference type="Google" id="ProtNLM"/>
    </source>
</evidence>
<keyword evidence="3" id="KW-1185">Reference proteome</keyword>
<reference evidence="2 3" key="1">
    <citation type="submission" date="2014-04" db="EMBL/GenBank/DDBJ databases">
        <title>Whole genome shotgun sequence of Geobacillus caldoxylosilyticus NBRC 107762.</title>
        <authorList>
            <person name="Hosoyama A."/>
            <person name="Hosoyama Y."/>
            <person name="Katano-Makiyama Y."/>
            <person name="Tsuchikane K."/>
            <person name="Ohji S."/>
            <person name="Ichikawa N."/>
            <person name="Yamazoe A."/>
            <person name="Fujita N."/>
        </authorList>
    </citation>
    <scope>NUCLEOTIDE SEQUENCE [LARGE SCALE GENOMIC DNA]</scope>
    <source>
        <strain evidence="2 3">NBRC 107762</strain>
    </source>
</reference>
<feature type="transmembrane region" description="Helical" evidence="1">
    <location>
        <begin position="262"/>
        <end position="286"/>
    </location>
</feature>
<dbReference type="InterPro" id="IPR038728">
    <property type="entry name" value="YkvI-like"/>
</dbReference>
<feature type="transmembrane region" description="Helical" evidence="1">
    <location>
        <begin position="186"/>
        <end position="209"/>
    </location>
</feature>